<evidence type="ECO:0000313" key="4">
    <source>
        <dbReference type="EMBL" id="EFX90319.1"/>
    </source>
</evidence>
<evidence type="ECO:0000313" key="5">
    <source>
        <dbReference type="Proteomes" id="UP000000305"/>
    </source>
</evidence>
<dbReference type="InterPro" id="IPR022271">
    <property type="entry name" value="Lipocalin_ApoD"/>
</dbReference>
<dbReference type="InterPro" id="IPR000566">
    <property type="entry name" value="Lipocln_cytosolic_FA-bd_dom"/>
</dbReference>
<dbReference type="HOGENOM" id="CLU_068449_2_1_1"/>
<organism evidence="4 5">
    <name type="scientific">Daphnia pulex</name>
    <name type="common">Water flea</name>
    <dbReference type="NCBI Taxonomy" id="6669"/>
    <lineage>
        <taxon>Eukaryota</taxon>
        <taxon>Metazoa</taxon>
        <taxon>Ecdysozoa</taxon>
        <taxon>Arthropoda</taxon>
        <taxon>Crustacea</taxon>
        <taxon>Branchiopoda</taxon>
        <taxon>Diplostraca</taxon>
        <taxon>Cladocera</taxon>
        <taxon>Anomopoda</taxon>
        <taxon>Daphniidae</taxon>
        <taxon>Daphnia</taxon>
    </lineage>
</organism>
<gene>
    <name evidence="4" type="ORF">DAPPUDRAFT_299882</name>
</gene>
<dbReference type="PhylomeDB" id="E9FQT0"/>
<dbReference type="GO" id="GO:0006629">
    <property type="term" value="P:lipid metabolic process"/>
    <property type="evidence" value="ECO:0000318"/>
    <property type="project" value="GO_Central"/>
</dbReference>
<dbReference type="Proteomes" id="UP000000305">
    <property type="component" value="Unassembled WGS sequence"/>
</dbReference>
<dbReference type="EMBL" id="GL732523">
    <property type="protein sequence ID" value="EFX90319.1"/>
    <property type="molecule type" value="Genomic_DNA"/>
</dbReference>
<keyword evidence="5" id="KW-1185">Reference proteome</keyword>
<dbReference type="AlphaFoldDB" id="E9FQT0"/>
<name>E9FQT0_DAPPU</name>
<accession>E9FQT0</accession>
<dbReference type="OrthoDB" id="565904at2759"/>
<evidence type="ECO:0000256" key="1">
    <source>
        <dbReference type="ARBA" id="ARBA00006889"/>
    </source>
</evidence>
<evidence type="ECO:0000256" key="2">
    <source>
        <dbReference type="PIRNR" id="PIRNR036893"/>
    </source>
</evidence>
<dbReference type="Gene3D" id="2.40.128.20">
    <property type="match status" value="1"/>
</dbReference>
<dbReference type="GO" id="GO:0000302">
    <property type="term" value="P:response to reactive oxygen species"/>
    <property type="evidence" value="ECO:0000318"/>
    <property type="project" value="GO_Central"/>
</dbReference>
<comment type="similarity">
    <text evidence="1 2">Belongs to the calycin superfamily. Lipocalin family.</text>
</comment>
<dbReference type="SUPFAM" id="SSF50814">
    <property type="entry name" value="Lipocalins"/>
    <property type="match status" value="1"/>
</dbReference>
<evidence type="ECO:0000259" key="3">
    <source>
        <dbReference type="Pfam" id="PF08212"/>
    </source>
</evidence>
<sequence length="161" mass="18414">MSCSLHKYSGVWFEIESYPDMMDEFDICVSLNYSMQTDGVLQVVSSWFNTSSKAHESIQGSARFVNPGLRAKLLVTYPTSFVTESMSTDGNFWIIETDYKNYAIVFLCLPIGPNISFQFLSYLSRERFPFTMGLNFVHQRIETLGLDRTLLKPIDQTNCPS</sequence>
<dbReference type="GO" id="GO:0005737">
    <property type="term" value="C:cytoplasm"/>
    <property type="evidence" value="ECO:0000318"/>
    <property type="project" value="GO_Central"/>
</dbReference>
<dbReference type="STRING" id="6669.E9FQT0"/>
<reference evidence="4 5" key="1">
    <citation type="journal article" date="2011" name="Science">
        <title>The ecoresponsive genome of Daphnia pulex.</title>
        <authorList>
            <person name="Colbourne J.K."/>
            <person name="Pfrender M.E."/>
            <person name="Gilbert D."/>
            <person name="Thomas W.K."/>
            <person name="Tucker A."/>
            <person name="Oakley T.H."/>
            <person name="Tokishita S."/>
            <person name="Aerts A."/>
            <person name="Arnold G.J."/>
            <person name="Basu M.K."/>
            <person name="Bauer D.J."/>
            <person name="Caceres C.E."/>
            <person name="Carmel L."/>
            <person name="Casola C."/>
            <person name="Choi J.H."/>
            <person name="Detter J.C."/>
            <person name="Dong Q."/>
            <person name="Dusheyko S."/>
            <person name="Eads B.D."/>
            <person name="Frohlich T."/>
            <person name="Geiler-Samerotte K.A."/>
            <person name="Gerlach D."/>
            <person name="Hatcher P."/>
            <person name="Jogdeo S."/>
            <person name="Krijgsveld J."/>
            <person name="Kriventseva E.V."/>
            <person name="Kultz D."/>
            <person name="Laforsch C."/>
            <person name="Lindquist E."/>
            <person name="Lopez J."/>
            <person name="Manak J.R."/>
            <person name="Muller J."/>
            <person name="Pangilinan J."/>
            <person name="Patwardhan R.P."/>
            <person name="Pitluck S."/>
            <person name="Pritham E.J."/>
            <person name="Rechtsteiner A."/>
            <person name="Rho M."/>
            <person name="Rogozin I.B."/>
            <person name="Sakarya O."/>
            <person name="Salamov A."/>
            <person name="Schaack S."/>
            <person name="Shapiro H."/>
            <person name="Shiga Y."/>
            <person name="Skalitzky C."/>
            <person name="Smith Z."/>
            <person name="Souvorov A."/>
            <person name="Sung W."/>
            <person name="Tang Z."/>
            <person name="Tsuchiya D."/>
            <person name="Tu H."/>
            <person name="Vos H."/>
            <person name="Wang M."/>
            <person name="Wolf Y.I."/>
            <person name="Yamagata H."/>
            <person name="Yamada T."/>
            <person name="Ye Y."/>
            <person name="Shaw J.R."/>
            <person name="Andrews J."/>
            <person name="Crease T.J."/>
            <person name="Tang H."/>
            <person name="Lucas S.M."/>
            <person name="Robertson H.M."/>
            <person name="Bork P."/>
            <person name="Koonin E.V."/>
            <person name="Zdobnov E.M."/>
            <person name="Grigoriev I.V."/>
            <person name="Lynch M."/>
            <person name="Boore J.L."/>
        </authorList>
    </citation>
    <scope>NUCLEOTIDE SEQUENCE [LARGE SCALE GENOMIC DNA]</scope>
</reference>
<dbReference type="InterPro" id="IPR012674">
    <property type="entry name" value="Calycin"/>
</dbReference>
<feature type="domain" description="Lipocalin/cytosolic fatty-acid binding" evidence="3">
    <location>
        <begin position="5"/>
        <end position="103"/>
    </location>
</feature>
<protein>
    <recommendedName>
        <fullName evidence="3">Lipocalin/cytosolic fatty-acid binding domain-containing protein</fullName>
    </recommendedName>
</protein>
<dbReference type="eggNOG" id="KOG4824">
    <property type="taxonomic scope" value="Eukaryota"/>
</dbReference>
<proteinExistence type="inferred from homology"/>
<dbReference type="PIRSF" id="PIRSF036893">
    <property type="entry name" value="Lipocalin_ApoD"/>
    <property type="match status" value="1"/>
</dbReference>
<dbReference type="PANTHER" id="PTHR10612:SF62">
    <property type="entry name" value="LIPOCALIN_CYTOSOLIC FATTY-ACID BINDING DOMAIN-CONTAINING PROTEIN"/>
    <property type="match status" value="1"/>
</dbReference>
<dbReference type="KEGG" id="dpx:DAPPUDRAFT_299882"/>
<dbReference type="InParanoid" id="E9FQT0"/>
<dbReference type="PANTHER" id="PTHR10612">
    <property type="entry name" value="APOLIPOPROTEIN D"/>
    <property type="match status" value="1"/>
</dbReference>
<dbReference type="Pfam" id="PF08212">
    <property type="entry name" value="Lipocalin_2"/>
    <property type="match status" value="1"/>
</dbReference>